<keyword evidence="7" id="KW-0805">Transcription regulation</keyword>
<dbReference type="GeneID" id="63789497"/>
<dbReference type="GO" id="GO:0003677">
    <property type="term" value="F:DNA binding"/>
    <property type="evidence" value="ECO:0007669"/>
    <property type="project" value="UniProtKB-KW"/>
</dbReference>
<dbReference type="CDD" id="cd00067">
    <property type="entry name" value="GAL4"/>
    <property type="match status" value="1"/>
</dbReference>
<dbReference type="Gene3D" id="4.10.240.10">
    <property type="entry name" value="Zn(2)-C6 fungal-type DNA-binding domain"/>
    <property type="match status" value="1"/>
</dbReference>
<dbReference type="InterPro" id="IPR002401">
    <property type="entry name" value="Cyt_P450_E_grp-I"/>
</dbReference>
<dbReference type="CDD" id="cd11058">
    <property type="entry name" value="CYP60B-like"/>
    <property type="match status" value="1"/>
</dbReference>
<evidence type="ECO:0000256" key="7">
    <source>
        <dbReference type="ARBA" id="ARBA00023015"/>
    </source>
</evidence>
<dbReference type="PANTHER" id="PTHR24305">
    <property type="entry name" value="CYTOCHROME P450"/>
    <property type="match status" value="1"/>
</dbReference>
<dbReference type="PROSITE" id="PS00086">
    <property type="entry name" value="CYTOCHROME_P450"/>
    <property type="match status" value="1"/>
</dbReference>
<dbReference type="PRINTS" id="PR00385">
    <property type="entry name" value="P450"/>
</dbReference>
<keyword evidence="15" id="KW-1185">Reference proteome</keyword>
<dbReference type="InterPro" id="IPR001128">
    <property type="entry name" value="Cyt_P450"/>
</dbReference>
<accession>A0A364KL38</accession>
<comment type="caution">
    <text evidence="14">The sequence shown here is derived from an EMBL/GenBank/DDBJ whole genome shotgun (WGS) entry which is preliminary data.</text>
</comment>
<gene>
    <name evidence="14" type="ORF">BHQ10_000280</name>
</gene>
<dbReference type="SUPFAM" id="SSF57701">
    <property type="entry name" value="Zn2/Cys6 DNA-binding domain"/>
    <property type="match status" value="1"/>
</dbReference>
<keyword evidence="8" id="KW-0503">Monooxygenase</keyword>
<keyword evidence="4 12" id="KW-0479">Metal-binding</keyword>
<evidence type="ECO:0000256" key="5">
    <source>
        <dbReference type="ARBA" id="ARBA00023002"/>
    </source>
</evidence>
<dbReference type="SUPFAM" id="SSF48264">
    <property type="entry name" value="Cytochrome P450"/>
    <property type="match status" value="1"/>
</dbReference>
<sequence>MSQRRQYSSCDSCRRSKRRCFFSGPSEGDMCTNCRRLGHACTFEFAKSRRAMRERLRRSQSHSHLSINRNALPEIADDGLSIGSKSQIEAGPLTFPDTLVPWVTFDEGHSNEVNSHDNVGLDLIDLFMSDTVPPAQALSEAQLSLYNRPLNRGRSITPILPGSSPSSPIRLLNSKLDATILDDRLVRIHNVIITGCASRFADYNCNLFATASRYRIEGWDGASTQDRSPQPDLGVAPTGVACTLTAIGAVRFLDHFGGLYGNQLSPAARKQSDAALKAVLRTFSLQWLSTSEGMPGPNSIRDASRNAFYDSWFEAREFLRDVQSVRSFRIVYAILLFEGIATPTEASAGSPHEFLDIGLQTLRLLDALVKKYCTTLGVHSTYGMLLETSMTLVRWGGYIRDIGASLTTYRQCTLPPVSCHGKELFTMESDFDCLKPQNFPSDLDARIPSICQKAVAEAFSLWRQIVEVKNSLHRGLHSACLETIASTVAAVSKFNQLFRPFINHCIDNLECLSIHSRVSSVSIALFWELSVLILDESLDSCTRENDPVHDLPIINMHAHRAEVVSSVANTVERVLSLPTEQIFNLENGLDAEVPILAYHITPSLTATVFQKTIERLIHAENLELESCATNSLGMDPVRQRQIDIIMKGLSSLTVTAGGSEAAAAVLQSIMSRKYGEVVRFGPDEVSFITSQAWKDIYAHGHGDRQLPKVLHSTSNPSDIISANNADHRRFRSALAHAFSDKGLQAQELILRSYMDKLIQRLGEIAASPNPKANMVKWYNLTTFDIIGDLAFGEPFRGLDLSEYHFWVTTVFQAVQGMAFVKLHDAYPLVFRVLSPFLGSKSLMEARKRQIEYSSLVVQKRLQSAIHRPGDFIDSMLRHRGDKEKELTDKEMEANANILIIAGSETTATLLSGVTYWLLRTPDALRKVTHEVRSSMTSESNITFQSTLHLPYMLACLNEALRVYPPAPGGLERITLPPDPVEISGYMIPPGTKVSVHQSAAYRSPLNFHRPDEFLPERWLSPAKKDPSSPFYTDNWDVLQPFSVGPRNCIGRNLANAETRMILARILWNFDLELCAESRGWEQQRSFLLWEKKPLMCILKRREGRGGL</sequence>
<evidence type="ECO:0000313" key="15">
    <source>
        <dbReference type="Proteomes" id="UP000249363"/>
    </source>
</evidence>
<dbReference type="InterPro" id="IPR017972">
    <property type="entry name" value="Cyt_P450_CS"/>
</dbReference>
<proteinExistence type="inferred from homology"/>
<feature type="binding site" description="axial binding residue" evidence="12">
    <location>
        <position position="1048"/>
    </location>
    <ligand>
        <name>heme</name>
        <dbReference type="ChEBI" id="CHEBI:30413"/>
    </ligand>
    <ligandPart>
        <name>Fe</name>
        <dbReference type="ChEBI" id="CHEBI:18248"/>
    </ligandPart>
</feature>
<dbReference type="OrthoDB" id="1470350at2759"/>
<dbReference type="GO" id="GO:0004497">
    <property type="term" value="F:monooxygenase activity"/>
    <property type="evidence" value="ECO:0007669"/>
    <property type="project" value="UniProtKB-KW"/>
</dbReference>
<dbReference type="GO" id="GO:0000981">
    <property type="term" value="F:DNA-binding transcription factor activity, RNA polymerase II-specific"/>
    <property type="evidence" value="ECO:0007669"/>
    <property type="project" value="InterPro"/>
</dbReference>
<dbReference type="STRING" id="1196081.A0A364KL38"/>
<dbReference type="PROSITE" id="PS00463">
    <property type="entry name" value="ZN2_CY6_FUNGAL_1"/>
    <property type="match status" value="1"/>
</dbReference>
<reference evidence="14 15" key="1">
    <citation type="journal article" date="2017" name="Biotechnol. Biofuels">
        <title>Differential beta-glucosidase expression as a function of carbon source availability in Talaromyces amestolkiae: a genomic and proteomic approach.</title>
        <authorList>
            <person name="de Eugenio L.I."/>
            <person name="Mendez-Liter J.A."/>
            <person name="Nieto-Dominguez M."/>
            <person name="Alonso L."/>
            <person name="Gil-Munoz J."/>
            <person name="Barriuso J."/>
            <person name="Prieto A."/>
            <person name="Martinez M.J."/>
        </authorList>
    </citation>
    <scope>NUCLEOTIDE SEQUENCE [LARGE SCALE GENOMIC DNA]</scope>
    <source>
        <strain evidence="14 15">CIB</strain>
    </source>
</reference>
<dbReference type="Gene3D" id="1.10.630.10">
    <property type="entry name" value="Cytochrome P450"/>
    <property type="match status" value="1"/>
</dbReference>
<evidence type="ECO:0000256" key="1">
    <source>
        <dbReference type="ARBA" id="ARBA00001971"/>
    </source>
</evidence>
<evidence type="ECO:0000256" key="6">
    <source>
        <dbReference type="ARBA" id="ARBA00023004"/>
    </source>
</evidence>
<keyword evidence="3 12" id="KW-0349">Heme</keyword>
<protein>
    <recommendedName>
        <fullName evidence="13">Zn(2)-C6 fungal-type domain-containing protein</fullName>
    </recommendedName>
</protein>
<evidence type="ECO:0000256" key="3">
    <source>
        <dbReference type="ARBA" id="ARBA00022617"/>
    </source>
</evidence>
<organism evidence="14 15">
    <name type="scientific">Talaromyces amestolkiae</name>
    <dbReference type="NCBI Taxonomy" id="1196081"/>
    <lineage>
        <taxon>Eukaryota</taxon>
        <taxon>Fungi</taxon>
        <taxon>Dikarya</taxon>
        <taxon>Ascomycota</taxon>
        <taxon>Pezizomycotina</taxon>
        <taxon>Eurotiomycetes</taxon>
        <taxon>Eurotiomycetidae</taxon>
        <taxon>Eurotiales</taxon>
        <taxon>Trichocomaceae</taxon>
        <taxon>Talaromyces</taxon>
        <taxon>Talaromyces sect. Talaromyces</taxon>
    </lineage>
</organism>
<dbReference type="GO" id="GO:0008270">
    <property type="term" value="F:zinc ion binding"/>
    <property type="evidence" value="ECO:0007669"/>
    <property type="project" value="InterPro"/>
</dbReference>
<comment type="cofactor">
    <cofactor evidence="1 12">
        <name>heme</name>
        <dbReference type="ChEBI" id="CHEBI:30413"/>
    </cofactor>
</comment>
<evidence type="ECO:0000256" key="9">
    <source>
        <dbReference type="ARBA" id="ARBA00023125"/>
    </source>
</evidence>
<keyword evidence="11" id="KW-0539">Nucleus</keyword>
<dbReference type="Pfam" id="PF00172">
    <property type="entry name" value="Zn_clus"/>
    <property type="match status" value="1"/>
</dbReference>
<evidence type="ECO:0000256" key="8">
    <source>
        <dbReference type="ARBA" id="ARBA00023033"/>
    </source>
</evidence>
<keyword evidence="9" id="KW-0238">DNA-binding</keyword>
<dbReference type="EMBL" id="MIKG01000001">
    <property type="protein sequence ID" value="RAO64268.1"/>
    <property type="molecule type" value="Genomic_DNA"/>
</dbReference>
<dbReference type="GO" id="GO:0016705">
    <property type="term" value="F:oxidoreductase activity, acting on paired donors, with incorporation or reduction of molecular oxygen"/>
    <property type="evidence" value="ECO:0007669"/>
    <property type="project" value="InterPro"/>
</dbReference>
<dbReference type="InterPro" id="IPR036396">
    <property type="entry name" value="Cyt_P450_sf"/>
</dbReference>
<dbReference type="InterPro" id="IPR050121">
    <property type="entry name" value="Cytochrome_P450_monoxygenase"/>
</dbReference>
<dbReference type="SMART" id="SM00066">
    <property type="entry name" value="GAL4"/>
    <property type="match status" value="1"/>
</dbReference>
<evidence type="ECO:0000256" key="10">
    <source>
        <dbReference type="ARBA" id="ARBA00023163"/>
    </source>
</evidence>
<feature type="domain" description="Zn(2)-C6 fungal-type" evidence="13">
    <location>
        <begin position="9"/>
        <end position="43"/>
    </location>
</feature>
<evidence type="ECO:0000256" key="2">
    <source>
        <dbReference type="ARBA" id="ARBA00010617"/>
    </source>
</evidence>
<evidence type="ECO:0000256" key="12">
    <source>
        <dbReference type="PIRSR" id="PIRSR602401-1"/>
    </source>
</evidence>
<dbReference type="InterPro" id="IPR001138">
    <property type="entry name" value="Zn2Cys6_DnaBD"/>
</dbReference>
<dbReference type="PRINTS" id="PR00463">
    <property type="entry name" value="EP450I"/>
</dbReference>
<dbReference type="InterPro" id="IPR036864">
    <property type="entry name" value="Zn2-C6_fun-type_DNA-bd_sf"/>
</dbReference>
<evidence type="ECO:0000313" key="14">
    <source>
        <dbReference type="EMBL" id="RAO64268.1"/>
    </source>
</evidence>
<dbReference type="GO" id="GO:0005506">
    <property type="term" value="F:iron ion binding"/>
    <property type="evidence" value="ECO:0007669"/>
    <property type="project" value="InterPro"/>
</dbReference>
<evidence type="ECO:0000256" key="4">
    <source>
        <dbReference type="ARBA" id="ARBA00022723"/>
    </source>
</evidence>
<dbReference type="PROSITE" id="PS50048">
    <property type="entry name" value="ZN2_CY6_FUNGAL_2"/>
    <property type="match status" value="1"/>
</dbReference>
<keyword evidence="5" id="KW-0560">Oxidoreductase</keyword>
<comment type="similarity">
    <text evidence="2">Belongs to the cytochrome P450 family.</text>
</comment>
<dbReference type="Pfam" id="PF00067">
    <property type="entry name" value="p450"/>
    <property type="match status" value="1"/>
</dbReference>
<dbReference type="GO" id="GO:0020037">
    <property type="term" value="F:heme binding"/>
    <property type="evidence" value="ECO:0007669"/>
    <property type="project" value="InterPro"/>
</dbReference>
<keyword evidence="6 12" id="KW-0408">Iron</keyword>
<evidence type="ECO:0000256" key="11">
    <source>
        <dbReference type="ARBA" id="ARBA00023242"/>
    </source>
</evidence>
<dbReference type="RefSeq" id="XP_040728785.1">
    <property type="nucleotide sequence ID" value="XM_040874985.1"/>
</dbReference>
<dbReference type="PANTHER" id="PTHR24305:SF230">
    <property type="entry name" value="P450, PUTATIVE (EUROFUNG)-RELATED"/>
    <property type="match status" value="1"/>
</dbReference>
<keyword evidence="10" id="KW-0804">Transcription</keyword>
<dbReference type="AlphaFoldDB" id="A0A364KL38"/>
<name>A0A364KL38_TALAM</name>
<dbReference type="Proteomes" id="UP000249363">
    <property type="component" value="Unassembled WGS sequence"/>
</dbReference>
<evidence type="ECO:0000259" key="13">
    <source>
        <dbReference type="PROSITE" id="PS50048"/>
    </source>
</evidence>